<dbReference type="CDD" id="cd11349">
    <property type="entry name" value="AmyAc_3"/>
    <property type="match status" value="1"/>
</dbReference>
<organism evidence="3 4">
    <name type="scientific">Thermospira aquatica</name>
    <dbReference type="NCBI Taxonomy" id="2828656"/>
    <lineage>
        <taxon>Bacteria</taxon>
        <taxon>Pseudomonadati</taxon>
        <taxon>Spirochaetota</taxon>
        <taxon>Spirochaetia</taxon>
        <taxon>Brevinematales</taxon>
        <taxon>Thermospiraceae</taxon>
        <taxon>Thermospira</taxon>
    </lineage>
</organism>
<dbReference type="RefSeq" id="WP_271436282.1">
    <property type="nucleotide sequence ID" value="NZ_CP073355.1"/>
</dbReference>
<dbReference type="SUPFAM" id="SSF51445">
    <property type="entry name" value="(Trans)glycosidases"/>
    <property type="match status" value="1"/>
</dbReference>
<proteinExistence type="predicted"/>
<sequence>MKRFFLLVVLILVGCGPSLTQADLPPDRNEMGYKPERRKIIIYQMMTRLFANTNTNRIFYGSMEENGVSRFNDITDTALKALKDFGVDYIWYTGVIAHATMEDFTRYGIPMDDPDVVKGRAGSPYAIRDYYDVSPLLAHNVPKRLDEFRALVERTHRNGLKVIIDFVPNHVARGYKSLAKPKWVKDLGETDKTNVTFDPNNNFYYLPGTEFQVPKGYDPAGSNVKIAGEDGKFKEIPAKVTGNDVFSASPSLGDWFETVKLNYGVDIKGGRKTYFTPTPNTWGKMRDILLYWASFGVDGFRCDMAEMVPVEFWGWAIPQVKEKYPHVIFIAEIYNPSAYKKYLTQGKFDYLYDKVGLYDSVKPFMKKKPKYDRKGFYYAWLKVKDFSDHMLAFLENHDEERIASKGFAADPWMGVPGMTVVASVYAGPVMIYFGQEVGEPAAGKEGFGGDDGRTTIFDFWGVPEHQKWVNGGKFDGGLLSEDQKKLRAFYQKLLLLVKSHPALAEGRMYDLSFANEAVQKNEKIIPQSEGFSDGILAFARYTDGKIVLVVANFEREARQFFLKLPESLWQAAKLPPSGTYLARDLLGNLPDITFDAAKTTNRFQLKAGVPIQIGPVSAAIYEIQTKQ</sequence>
<dbReference type="InterPro" id="IPR017853">
    <property type="entry name" value="GH"/>
</dbReference>
<evidence type="ECO:0000256" key="1">
    <source>
        <dbReference type="SAM" id="SignalP"/>
    </source>
</evidence>
<name>A0AAX3BFS6_9SPIR</name>
<dbReference type="GO" id="GO:0004556">
    <property type="term" value="F:alpha-amylase activity"/>
    <property type="evidence" value="ECO:0007669"/>
    <property type="project" value="TreeGrafter"/>
</dbReference>
<dbReference type="Proteomes" id="UP001056539">
    <property type="component" value="Chromosome"/>
</dbReference>
<dbReference type="PANTHER" id="PTHR10357">
    <property type="entry name" value="ALPHA-AMYLASE FAMILY MEMBER"/>
    <property type="match status" value="1"/>
</dbReference>
<dbReference type="EMBL" id="CP073355">
    <property type="protein sequence ID" value="URA11147.1"/>
    <property type="molecule type" value="Genomic_DNA"/>
</dbReference>
<dbReference type="GO" id="GO:0009313">
    <property type="term" value="P:oligosaccharide catabolic process"/>
    <property type="evidence" value="ECO:0007669"/>
    <property type="project" value="TreeGrafter"/>
</dbReference>
<reference evidence="3" key="1">
    <citation type="submission" date="2021-04" db="EMBL/GenBank/DDBJ databases">
        <authorList>
            <person name="Postec A."/>
        </authorList>
    </citation>
    <scope>NUCLEOTIDE SEQUENCE</scope>
    <source>
        <strain evidence="3">F1F22</strain>
    </source>
</reference>
<keyword evidence="1" id="KW-0732">Signal</keyword>
<reference evidence="3" key="2">
    <citation type="submission" date="2022-06" db="EMBL/GenBank/DDBJ databases">
        <title>Thermospira aquatica gen. nov., sp. nov.</title>
        <authorList>
            <person name="Ben Ali Gam Z."/>
            <person name="Labat M."/>
        </authorList>
    </citation>
    <scope>NUCLEOTIDE SEQUENCE</scope>
    <source>
        <strain evidence="3">F1F22</strain>
    </source>
</reference>
<feature type="chain" id="PRO_5043768946" evidence="1">
    <location>
        <begin position="23"/>
        <end position="627"/>
    </location>
</feature>
<dbReference type="PANTHER" id="PTHR10357:SF205">
    <property type="entry name" value="O-GLYCOSYL HYDROLASE FAMILY 13"/>
    <property type="match status" value="1"/>
</dbReference>
<gene>
    <name evidence="3" type="ORF">KDW03_04960</name>
</gene>
<feature type="domain" description="Glycosyl hydrolase family 13 catalytic" evidence="2">
    <location>
        <begin position="44"/>
        <end position="475"/>
    </location>
</feature>
<evidence type="ECO:0000313" key="4">
    <source>
        <dbReference type="Proteomes" id="UP001056539"/>
    </source>
</evidence>
<feature type="signal peptide" evidence="1">
    <location>
        <begin position="1"/>
        <end position="22"/>
    </location>
</feature>
<dbReference type="Pfam" id="PF00128">
    <property type="entry name" value="Alpha-amylase"/>
    <property type="match status" value="1"/>
</dbReference>
<evidence type="ECO:0000259" key="2">
    <source>
        <dbReference type="SMART" id="SM00642"/>
    </source>
</evidence>
<dbReference type="Gene3D" id="3.20.20.80">
    <property type="entry name" value="Glycosidases"/>
    <property type="match status" value="2"/>
</dbReference>
<dbReference type="AlphaFoldDB" id="A0AAX3BFS6"/>
<protein>
    <submittedName>
        <fullName evidence="3">Alpha-amylase</fullName>
    </submittedName>
</protein>
<dbReference type="KEGG" id="taqu:KDW03_04960"/>
<dbReference type="PROSITE" id="PS51257">
    <property type="entry name" value="PROKAR_LIPOPROTEIN"/>
    <property type="match status" value="1"/>
</dbReference>
<dbReference type="SMART" id="SM00642">
    <property type="entry name" value="Aamy"/>
    <property type="match status" value="1"/>
</dbReference>
<keyword evidence="4" id="KW-1185">Reference proteome</keyword>
<dbReference type="InterPro" id="IPR006047">
    <property type="entry name" value="GH13_cat_dom"/>
</dbReference>
<evidence type="ECO:0000313" key="3">
    <source>
        <dbReference type="EMBL" id="URA11147.1"/>
    </source>
</evidence>
<accession>A0AAX3BFS6</accession>